<comment type="caution">
    <text evidence="8">The sequence shown here is derived from an EMBL/GenBank/DDBJ whole genome shotgun (WGS) entry which is preliminary data.</text>
</comment>
<evidence type="ECO:0000256" key="7">
    <source>
        <dbReference type="PROSITE-ProRule" id="PRU01016"/>
    </source>
</evidence>
<accession>A0A923FMU6</accession>
<dbReference type="EMBL" id="JABWQX020000001">
    <property type="protein sequence ID" value="MBV4553101.1"/>
    <property type="molecule type" value="Genomic_DNA"/>
</dbReference>
<evidence type="ECO:0000256" key="1">
    <source>
        <dbReference type="ARBA" id="ARBA00011975"/>
    </source>
</evidence>
<evidence type="ECO:0000313" key="9">
    <source>
        <dbReference type="EMBL" id="MBV4553101.1"/>
    </source>
</evidence>
<keyword evidence="10" id="KW-1185">Reference proteome</keyword>
<dbReference type="PROSITE" id="PS51679">
    <property type="entry name" value="SAM_MT_C5"/>
    <property type="match status" value="1"/>
</dbReference>
<dbReference type="GO" id="GO:0003886">
    <property type="term" value="F:DNA (cytosine-5-)-methyltransferase activity"/>
    <property type="evidence" value="ECO:0007669"/>
    <property type="project" value="UniProtKB-EC"/>
</dbReference>
<reference evidence="8 10" key="1">
    <citation type="journal article" date="2020" name="Microorganisms">
        <title>Reliable Identification of Environmental Pseudomonas Isolates Using the rpoD Gene.</title>
        <authorList>
            <consortium name="The Broad Institute Genome Sequencing Platform"/>
            <person name="Girard L."/>
            <person name="Lood C."/>
            <person name="Rokni-Zadeh H."/>
            <person name="van Noort V."/>
            <person name="Lavigne R."/>
            <person name="De Mot R."/>
        </authorList>
    </citation>
    <scope>NUCLEOTIDE SEQUENCE</scope>
    <source>
        <strain evidence="8 10">SWRI102</strain>
    </source>
</reference>
<dbReference type="Gene3D" id="3.90.120.10">
    <property type="entry name" value="DNA Methylase, subunit A, domain 2"/>
    <property type="match status" value="1"/>
</dbReference>
<organism evidence="8">
    <name type="scientific">Pseudomonas marvdashtae</name>
    <dbReference type="NCBI Taxonomy" id="2745500"/>
    <lineage>
        <taxon>Bacteria</taxon>
        <taxon>Pseudomonadati</taxon>
        <taxon>Pseudomonadota</taxon>
        <taxon>Gammaproteobacteria</taxon>
        <taxon>Pseudomonadales</taxon>
        <taxon>Pseudomonadaceae</taxon>
        <taxon>Pseudomonas</taxon>
    </lineage>
</organism>
<reference evidence="8" key="2">
    <citation type="submission" date="2020-07" db="EMBL/GenBank/DDBJ databases">
        <authorList>
            <person name="Lood C."/>
            <person name="Girard L."/>
        </authorList>
    </citation>
    <scope>NUCLEOTIDE SEQUENCE</scope>
    <source>
        <strain evidence="8">SWRI102</strain>
    </source>
</reference>
<keyword evidence="3 7" id="KW-0808">Transferase</keyword>
<dbReference type="GO" id="GO:0009307">
    <property type="term" value="P:DNA restriction-modification system"/>
    <property type="evidence" value="ECO:0007669"/>
    <property type="project" value="UniProtKB-KW"/>
</dbReference>
<evidence type="ECO:0000256" key="5">
    <source>
        <dbReference type="ARBA" id="ARBA00022747"/>
    </source>
</evidence>
<sequence>MLTAIDLFAGLGGWSTGARNAGVNVLWAANHWPVAVEWHSRNHPDAIHICQDLHQADWSQVPAHDILLASPCCQGHSKARGKKAGNTKHDASRSTAWAVVSAAEFHRSEVVLLENVKEFMDWELYPAWALAMAALGYMIAPHIVDCADLGVPQHRVRLFLVCTRSKAPLNLQLQQRQHVPASSFIDFAAGKWGKIEKPGRAESTLLRVKNGRERFGERFIMPYYGSGSGLTGRSLDRPIGTITTLDRWALVRGDEMRMLSADEALAAQSFKPDTKRPDNHRLTMHMTGNAVPPLAGQIVIEELQRAA</sequence>
<dbReference type="PANTHER" id="PTHR46098:SF1">
    <property type="entry name" value="TRNA (CYTOSINE(38)-C(5))-METHYLTRANSFERASE"/>
    <property type="match status" value="1"/>
</dbReference>
<feature type="active site" evidence="7">
    <location>
        <position position="73"/>
    </location>
</feature>
<dbReference type="Gene3D" id="3.40.50.150">
    <property type="entry name" value="Vaccinia Virus protein VP39"/>
    <property type="match status" value="1"/>
</dbReference>
<name>A0A923FMU6_9PSED</name>
<dbReference type="EMBL" id="JABWQX010000002">
    <property type="protein sequence ID" value="MBC3395077.1"/>
    <property type="molecule type" value="Genomic_DNA"/>
</dbReference>
<dbReference type="PANTHER" id="PTHR46098">
    <property type="entry name" value="TRNA (CYTOSINE(38)-C(5))-METHYLTRANSFERASE"/>
    <property type="match status" value="1"/>
</dbReference>
<dbReference type="SUPFAM" id="SSF53335">
    <property type="entry name" value="S-adenosyl-L-methionine-dependent methyltransferases"/>
    <property type="match status" value="1"/>
</dbReference>
<evidence type="ECO:0000256" key="6">
    <source>
        <dbReference type="ARBA" id="ARBA00047422"/>
    </source>
</evidence>
<dbReference type="Proteomes" id="UP000659438">
    <property type="component" value="Unassembled WGS sequence"/>
</dbReference>
<dbReference type="InterPro" id="IPR001525">
    <property type="entry name" value="C5_MeTfrase"/>
</dbReference>
<evidence type="ECO:0000256" key="2">
    <source>
        <dbReference type="ARBA" id="ARBA00022603"/>
    </source>
</evidence>
<dbReference type="Pfam" id="PF00145">
    <property type="entry name" value="DNA_methylase"/>
    <property type="match status" value="1"/>
</dbReference>
<keyword evidence="5" id="KW-0680">Restriction system</keyword>
<evidence type="ECO:0000313" key="8">
    <source>
        <dbReference type="EMBL" id="MBC3395077.1"/>
    </source>
</evidence>
<keyword evidence="2 7" id="KW-0489">Methyltransferase</keyword>
<dbReference type="AlphaFoldDB" id="A0A923FMU6"/>
<evidence type="ECO:0000256" key="3">
    <source>
        <dbReference type="ARBA" id="ARBA00022679"/>
    </source>
</evidence>
<dbReference type="InterPro" id="IPR050750">
    <property type="entry name" value="C5-MTase"/>
</dbReference>
<keyword evidence="4 7" id="KW-0949">S-adenosyl-L-methionine</keyword>
<comment type="similarity">
    <text evidence="7">Belongs to the class I-like SAM-binding methyltransferase superfamily. C5-methyltransferase family.</text>
</comment>
<dbReference type="GO" id="GO:0032259">
    <property type="term" value="P:methylation"/>
    <property type="evidence" value="ECO:0007669"/>
    <property type="project" value="UniProtKB-KW"/>
</dbReference>
<evidence type="ECO:0000313" key="10">
    <source>
        <dbReference type="Proteomes" id="UP000659438"/>
    </source>
</evidence>
<gene>
    <name evidence="9" type="ORF">HU742_018305</name>
    <name evidence="8" type="ORF">HU742_07660</name>
</gene>
<dbReference type="RefSeq" id="WP_186643033.1">
    <property type="nucleotide sequence ID" value="NZ_JABWQX020000001.1"/>
</dbReference>
<dbReference type="InterPro" id="IPR029063">
    <property type="entry name" value="SAM-dependent_MTases_sf"/>
</dbReference>
<evidence type="ECO:0000256" key="4">
    <source>
        <dbReference type="ARBA" id="ARBA00022691"/>
    </source>
</evidence>
<dbReference type="EC" id="2.1.1.37" evidence="1"/>
<protein>
    <recommendedName>
        <fullName evidence="1">DNA (cytosine-5-)-methyltransferase</fullName>
        <ecNumber evidence="1">2.1.1.37</ecNumber>
    </recommendedName>
</protein>
<dbReference type="PRINTS" id="PR00105">
    <property type="entry name" value="C5METTRFRASE"/>
</dbReference>
<proteinExistence type="inferred from homology"/>
<comment type="catalytic activity">
    <reaction evidence="6">
        <text>a 2'-deoxycytidine in DNA + S-adenosyl-L-methionine = a 5-methyl-2'-deoxycytidine in DNA + S-adenosyl-L-homocysteine + H(+)</text>
        <dbReference type="Rhea" id="RHEA:13681"/>
        <dbReference type="Rhea" id="RHEA-COMP:11369"/>
        <dbReference type="Rhea" id="RHEA-COMP:11370"/>
        <dbReference type="ChEBI" id="CHEBI:15378"/>
        <dbReference type="ChEBI" id="CHEBI:57856"/>
        <dbReference type="ChEBI" id="CHEBI:59789"/>
        <dbReference type="ChEBI" id="CHEBI:85452"/>
        <dbReference type="ChEBI" id="CHEBI:85454"/>
        <dbReference type="EC" id="2.1.1.37"/>
    </reaction>
</comment>
<reference evidence="9" key="3">
    <citation type="submission" date="2021-06" db="EMBL/GenBank/DDBJ databases">
        <title>Updating the genus Pseudomonas: Description of 43 new species and partition of the Pseudomonas putida group.</title>
        <authorList>
            <person name="Girard L."/>
            <person name="Lood C."/>
            <person name="Vandamme P."/>
            <person name="Rokni-Zadeh H."/>
            <person name="Van Noort V."/>
            <person name="Hofte M."/>
            <person name="Lavigne R."/>
            <person name="De Mot R."/>
        </authorList>
    </citation>
    <scope>NUCLEOTIDE SEQUENCE</scope>
    <source>
        <strain evidence="9">SWRI102</strain>
    </source>
</reference>